<feature type="transmembrane region" description="Helical" evidence="1">
    <location>
        <begin position="79"/>
        <end position="96"/>
    </location>
</feature>
<evidence type="ECO:0000313" key="3">
    <source>
        <dbReference type="Proteomes" id="UP000604161"/>
    </source>
</evidence>
<feature type="transmembrane region" description="Helical" evidence="1">
    <location>
        <begin position="108"/>
        <end position="129"/>
    </location>
</feature>
<dbReference type="Proteomes" id="UP000604161">
    <property type="component" value="Unassembled WGS sequence"/>
</dbReference>
<dbReference type="EMBL" id="JACYFC010000001">
    <property type="protein sequence ID" value="MBD5769782.1"/>
    <property type="molecule type" value="Genomic_DNA"/>
</dbReference>
<feature type="transmembrane region" description="Helical" evidence="1">
    <location>
        <begin position="46"/>
        <end position="67"/>
    </location>
</feature>
<sequence>MYRMNYKAIMLAFLLQIIAGVVWYASTPVSFLGRYFSEGISILPSIELALTFILSVFIYLLFIAWLLSKVRIPSWFGQFFLVIGIWLFIVMPNYVFVSLYLDISEPDAIYILSYGVVNCVIAAVILPLWRSSRSIFKS</sequence>
<proteinExistence type="predicted"/>
<keyword evidence="1" id="KW-0812">Transmembrane</keyword>
<accession>A0ABR8NUP7</accession>
<name>A0ABR8NUP7_9GAMM</name>
<protein>
    <submittedName>
        <fullName evidence="2">Uncharacterized protein</fullName>
    </submittedName>
</protein>
<gene>
    <name evidence="2" type="ORF">IF202_01850</name>
</gene>
<evidence type="ECO:0000256" key="1">
    <source>
        <dbReference type="SAM" id="Phobius"/>
    </source>
</evidence>
<keyword evidence="1" id="KW-1133">Transmembrane helix</keyword>
<feature type="transmembrane region" description="Helical" evidence="1">
    <location>
        <begin position="7"/>
        <end position="26"/>
    </location>
</feature>
<evidence type="ECO:0000313" key="2">
    <source>
        <dbReference type="EMBL" id="MBD5769782.1"/>
    </source>
</evidence>
<keyword evidence="1" id="KW-0472">Membrane</keyword>
<reference evidence="2 3" key="1">
    <citation type="submission" date="2020-09" db="EMBL/GenBank/DDBJ databases">
        <title>Marinomonas sp. nov., isolated from the cysticercosis algae of Qingdao, China.</title>
        <authorList>
            <person name="Sun X."/>
        </authorList>
    </citation>
    <scope>NUCLEOTIDE SEQUENCE [LARGE SCALE GENOMIC DNA]</scope>
    <source>
        <strain evidence="2 3">SM2066</strain>
    </source>
</reference>
<organism evidence="2 3">
    <name type="scientific">Marinomonas colpomeniae</name>
    <dbReference type="NCBI Taxonomy" id="2774408"/>
    <lineage>
        <taxon>Bacteria</taxon>
        <taxon>Pseudomonadati</taxon>
        <taxon>Pseudomonadota</taxon>
        <taxon>Gammaproteobacteria</taxon>
        <taxon>Oceanospirillales</taxon>
        <taxon>Oceanospirillaceae</taxon>
        <taxon>Marinomonas</taxon>
    </lineage>
</organism>
<keyword evidence="3" id="KW-1185">Reference proteome</keyword>
<comment type="caution">
    <text evidence="2">The sequence shown here is derived from an EMBL/GenBank/DDBJ whole genome shotgun (WGS) entry which is preliminary data.</text>
</comment>